<feature type="transmembrane region" description="Helical" evidence="1">
    <location>
        <begin position="115"/>
        <end position="135"/>
    </location>
</feature>
<keyword evidence="1" id="KW-1133">Transmembrane helix</keyword>
<organism evidence="2 3">
    <name type="scientific">Sagittula marina</name>
    <dbReference type="NCBI Taxonomy" id="943940"/>
    <lineage>
        <taxon>Bacteria</taxon>
        <taxon>Pseudomonadati</taxon>
        <taxon>Pseudomonadota</taxon>
        <taxon>Alphaproteobacteria</taxon>
        <taxon>Rhodobacterales</taxon>
        <taxon>Roseobacteraceae</taxon>
        <taxon>Sagittula</taxon>
    </lineage>
</organism>
<feature type="transmembrane region" description="Helical" evidence="1">
    <location>
        <begin position="349"/>
        <end position="375"/>
    </location>
</feature>
<comment type="caution">
    <text evidence="2">The sequence shown here is derived from an EMBL/GenBank/DDBJ whole genome shotgun (WGS) entry which is preliminary data.</text>
</comment>
<name>A0A7W6GSY7_9RHOB</name>
<proteinExistence type="predicted"/>
<feature type="transmembrane region" description="Helical" evidence="1">
    <location>
        <begin position="301"/>
        <end position="328"/>
    </location>
</feature>
<feature type="transmembrane region" description="Helical" evidence="1">
    <location>
        <begin position="156"/>
        <end position="181"/>
    </location>
</feature>
<keyword evidence="1" id="KW-0812">Transmembrane</keyword>
<sequence>MALEQNQMAIEYSGSKGPLFGLTLKTGLLSLITLGLYRFWQKTRIRKYIWSSVNAGGDTFEYTGTGLEKFLGFLVAIVFLAIYLGLVQMVLFYFGLNMMVDPDTASNEQIVRQMAALYISALAVMPFILFAIYRARRYKMARTRFRGIRLGMKKGAWGYVIRAMGYGLLSILTLGLLAPLMTFRLEKFMTDRSFYGTTSLRQDGKWTALYPAMKHVFIGLGILLASGVAFGFGMANETIALAVLGGLLIFVGYVWLMVGMLYYGVWSFGYLMSHKVVVADTPEDEIRFDARPRTRQVIKTYILGGLLLALLSSIVFGAVAVLVTPFMLGMEDAFMTDDPSGQSGMVFRMVGVALVAGIGYLVGIVVMQALSMVLITQPILAHYIETITVLNPAGLDRVSQREALTGIDADGFADALDIGGAI</sequence>
<dbReference type="EMBL" id="JACIEJ010000006">
    <property type="protein sequence ID" value="MBB3986297.1"/>
    <property type="molecule type" value="Genomic_DNA"/>
</dbReference>
<reference evidence="2 3" key="1">
    <citation type="submission" date="2020-08" db="EMBL/GenBank/DDBJ databases">
        <title>Genomic Encyclopedia of Type Strains, Phase IV (KMG-IV): sequencing the most valuable type-strain genomes for metagenomic binning, comparative biology and taxonomic classification.</title>
        <authorList>
            <person name="Goeker M."/>
        </authorList>
    </citation>
    <scope>NUCLEOTIDE SEQUENCE [LARGE SCALE GENOMIC DNA]</scope>
    <source>
        <strain evidence="2 3">DSM 102235</strain>
    </source>
</reference>
<dbReference type="AlphaFoldDB" id="A0A7W6GSY7"/>
<dbReference type="InterPro" id="IPR010295">
    <property type="entry name" value="DUF898"/>
</dbReference>
<gene>
    <name evidence="2" type="ORF">GGQ68_002636</name>
</gene>
<evidence type="ECO:0000256" key="1">
    <source>
        <dbReference type="SAM" id="Phobius"/>
    </source>
</evidence>
<evidence type="ECO:0000313" key="2">
    <source>
        <dbReference type="EMBL" id="MBB3986297.1"/>
    </source>
</evidence>
<accession>A0A7W6GSY7</accession>
<protein>
    <submittedName>
        <fullName evidence="2">Uncharacterized membrane protein YjgN (DUF898 family)</fullName>
    </submittedName>
</protein>
<feature type="transmembrane region" description="Helical" evidence="1">
    <location>
        <begin position="70"/>
        <end position="95"/>
    </location>
</feature>
<dbReference type="Proteomes" id="UP000541426">
    <property type="component" value="Unassembled WGS sequence"/>
</dbReference>
<feature type="transmembrane region" description="Helical" evidence="1">
    <location>
        <begin position="239"/>
        <end position="263"/>
    </location>
</feature>
<keyword evidence="3" id="KW-1185">Reference proteome</keyword>
<feature type="transmembrane region" description="Helical" evidence="1">
    <location>
        <begin position="212"/>
        <end position="232"/>
    </location>
</feature>
<feature type="transmembrane region" description="Helical" evidence="1">
    <location>
        <begin position="20"/>
        <end position="40"/>
    </location>
</feature>
<dbReference type="Pfam" id="PF05987">
    <property type="entry name" value="DUF898"/>
    <property type="match status" value="1"/>
</dbReference>
<keyword evidence="1" id="KW-0472">Membrane</keyword>
<dbReference type="RefSeq" id="WP_183966581.1">
    <property type="nucleotide sequence ID" value="NZ_BAABBZ010000005.1"/>
</dbReference>
<evidence type="ECO:0000313" key="3">
    <source>
        <dbReference type="Proteomes" id="UP000541426"/>
    </source>
</evidence>